<feature type="compositionally biased region" description="Pro residues" evidence="11">
    <location>
        <begin position="38"/>
        <end position="55"/>
    </location>
</feature>
<evidence type="ECO:0000313" key="14">
    <source>
        <dbReference type="EMBL" id="GBG83500.1"/>
    </source>
</evidence>
<dbReference type="InterPro" id="IPR016691">
    <property type="entry name" value="TRMT11"/>
</dbReference>
<evidence type="ECO:0000256" key="7">
    <source>
        <dbReference type="ARBA" id="ARBA00022694"/>
    </source>
</evidence>
<dbReference type="EMBL" id="BFEA01000441">
    <property type="protein sequence ID" value="GBG83500.1"/>
    <property type="molecule type" value="Genomic_DNA"/>
</dbReference>
<reference evidence="14 15" key="1">
    <citation type="journal article" date="2018" name="Cell">
        <title>The Chara Genome: Secondary Complexity and Implications for Plant Terrestrialization.</title>
        <authorList>
            <person name="Nishiyama T."/>
            <person name="Sakayama H."/>
            <person name="Vries J.D."/>
            <person name="Buschmann H."/>
            <person name="Saint-Marcoux D."/>
            <person name="Ullrich K.K."/>
            <person name="Haas F.B."/>
            <person name="Vanderstraeten L."/>
            <person name="Becker D."/>
            <person name="Lang D."/>
            <person name="Vosolsobe S."/>
            <person name="Rombauts S."/>
            <person name="Wilhelmsson P.K.I."/>
            <person name="Janitza P."/>
            <person name="Kern R."/>
            <person name="Heyl A."/>
            <person name="Rumpler F."/>
            <person name="Villalobos L.I.A.C."/>
            <person name="Clay J.M."/>
            <person name="Skokan R."/>
            <person name="Toyoda A."/>
            <person name="Suzuki Y."/>
            <person name="Kagoshima H."/>
            <person name="Schijlen E."/>
            <person name="Tajeshwar N."/>
            <person name="Catarino B."/>
            <person name="Hetherington A.J."/>
            <person name="Saltykova A."/>
            <person name="Bonnot C."/>
            <person name="Breuninger H."/>
            <person name="Symeonidi A."/>
            <person name="Radhakrishnan G.V."/>
            <person name="Van Nieuwerburgh F."/>
            <person name="Deforce D."/>
            <person name="Chang C."/>
            <person name="Karol K.G."/>
            <person name="Hedrich R."/>
            <person name="Ulvskov P."/>
            <person name="Glockner G."/>
            <person name="Delwiche C.F."/>
            <person name="Petrasek J."/>
            <person name="Van de Peer Y."/>
            <person name="Friml J."/>
            <person name="Beilby M."/>
            <person name="Dolan L."/>
            <person name="Kohara Y."/>
            <person name="Sugano S."/>
            <person name="Fujiyama A."/>
            <person name="Delaux P.-M."/>
            <person name="Quint M."/>
            <person name="TheiBen G."/>
            <person name="Hagemann M."/>
            <person name="Harholt J."/>
            <person name="Dunand C."/>
            <person name="Zachgo S."/>
            <person name="Langdale J."/>
            <person name="Maumus F."/>
            <person name="Straeten D.V.D."/>
            <person name="Gould S.B."/>
            <person name="Rensing S.A."/>
        </authorList>
    </citation>
    <scope>NUCLEOTIDE SEQUENCE [LARGE SCALE GENOMIC DNA]</scope>
    <source>
        <strain evidence="14 15">S276</strain>
    </source>
</reference>
<evidence type="ECO:0000259" key="12">
    <source>
        <dbReference type="Pfam" id="PF01170"/>
    </source>
</evidence>
<evidence type="ECO:0000256" key="6">
    <source>
        <dbReference type="ARBA" id="ARBA00022691"/>
    </source>
</evidence>
<dbReference type="OrthoDB" id="296065at2759"/>
<dbReference type="InterPro" id="IPR002052">
    <property type="entry name" value="DNA_methylase_N6_adenine_CS"/>
</dbReference>
<dbReference type="GO" id="GO:0000049">
    <property type="term" value="F:tRNA binding"/>
    <property type="evidence" value="ECO:0007669"/>
    <property type="project" value="UniProtKB-UniRule"/>
</dbReference>
<dbReference type="Pfam" id="PF25904">
    <property type="entry name" value="Tmrp11_N"/>
    <property type="match status" value="1"/>
</dbReference>
<keyword evidence="4 10" id="KW-0489">Methyltransferase</keyword>
<name>A0A388LME3_CHABU</name>
<organism evidence="14 15">
    <name type="scientific">Chara braunii</name>
    <name type="common">Braun's stonewort</name>
    <dbReference type="NCBI Taxonomy" id="69332"/>
    <lineage>
        <taxon>Eukaryota</taxon>
        <taxon>Viridiplantae</taxon>
        <taxon>Streptophyta</taxon>
        <taxon>Charophyceae</taxon>
        <taxon>Charales</taxon>
        <taxon>Characeae</taxon>
        <taxon>Chara</taxon>
    </lineage>
</organism>
<dbReference type="PANTHER" id="PTHR13370:SF3">
    <property type="entry name" value="TRNA (GUANINE(10)-N2)-METHYLTRANSFERASE HOMOLOG"/>
    <property type="match status" value="1"/>
</dbReference>
<accession>A0A388LME3</accession>
<gene>
    <name evidence="14" type="ORF">CBR_g37214</name>
</gene>
<dbReference type="STRING" id="69332.A0A388LME3"/>
<dbReference type="Pfam" id="PF01170">
    <property type="entry name" value="UPF0020"/>
    <property type="match status" value="1"/>
</dbReference>
<dbReference type="GO" id="GO:0080180">
    <property type="term" value="P:2-methylguanosine metabolic process"/>
    <property type="evidence" value="ECO:0007669"/>
    <property type="project" value="EnsemblPlants"/>
</dbReference>
<feature type="domain" description="Ribosomal RNA large subunit methyltransferase K/L-like methyltransferase" evidence="12">
    <location>
        <begin position="218"/>
        <end position="339"/>
    </location>
</feature>
<protein>
    <recommendedName>
        <fullName evidence="9">tRNA (guanine(10)-N(2))-methyltransferase</fullName>
        <ecNumber evidence="9">2.1.1.214</ecNumber>
    </recommendedName>
</protein>
<evidence type="ECO:0000313" key="15">
    <source>
        <dbReference type="Proteomes" id="UP000265515"/>
    </source>
</evidence>
<evidence type="ECO:0000256" key="3">
    <source>
        <dbReference type="ARBA" id="ARBA00022555"/>
    </source>
</evidence>
<evidence type="ECO:0000256" key="9">
    <source>
        <dbReference type="ARBA" id="ARBA00066937"/>
    </source>
</evidence>
<evidence type="ECO:0000256" key="1">
    <source>
        <dbReference type="ARBA" id="ARBA00004496"/>
    </source>
</evidence>
<dbReference type="GO" id="GO:0160102">
    <property type="term" value="F:tRNA (guanine(10)-N2)-methyltransferase activity"/>
    <property type="evidence" value="ECO:0007669"/>
    <property type="project" value="UniProtKB-EC"/>
</dbReference>
<dbReference type="Proteomes" id="UP000265515">
    <property type="component" value="Unassembled WGS sequence"/>
</dbReference>
<dbReference type="PROSITE" id="PS51627">
    <property type="entry name" value="SAM_MT_TRM11"/>
    <property type="match status" value="1"/>
</dbReference>
<comment type="subcellular location">
    <subcellularLocation>
        <location evidence="1">Cytoplasm</location>
    </subcellularLocation>
</comment>
<dbReference type="AlphaFoldDB" id="A0A388LME3"/>
<keyword evidence="6 10" id="KW-0949">S-adenosyl-L-methionine</keyword>
<evidence type="ECO:0000256" key="10">
    <source>
        <dbReference type="PROSITE-ProRule" id="PRU00959"/>
    </source>
</evidence>
<feature type="domain" description="tRNA (guanine(10)-N(2))-methyltransferase TRMT11 N-terminal" evidence="13">
    <location>
        <begin position="67"/>
        <end position="208"/>
    </location>
</feature>
<proteinExistence type="inferred from homology"/>
<keyword evidence="8 10" id="KW-0694">RNA-binding</keyword>
<keyword evidence="5 10" id="KW-0808">Transferase</keyword>
<comment type="caution">
    <text evidence="14">The sequence shown here is derived from an EMBL/GenBank/DDBJ whole genome shotgun (WGS) entry which is preliminary data.</text>
</comment>
<keyword evidence="15" id="KW-1185">Reference proteome</keyword>
<comment type="similarity">
    <text evidence="10">Belongs to the class I-like SAM-binding methyltransferase superfamily. TRM11 methyltransferase family.</text>
</comment>
<sequence length="529" mass="59478">MWYLCYFIHRHLDFRIAEVESLARIAGCCSSVDDSNPRSPPPPPPPSPPSPPPSPRLAWRLPDGDHPDSPFWFVDLPSNDAALAIVRRGILLKGVFEVWGEGATYDELENSVKSYLTVEKEKTAAYLTAGSSFKIVVDGFGKIFSMQEQIQRIERLSYIPFQGKVNLKSPDHKFWLIESVVGEGVNNGLPPRVPRRIYFAREVGCSNRTIVSTYTLSKRRYLGPTSMDAEMAFIMANQALAMAGKLIYDPFVGTGSVLIAAAHYGAYTVGADIDIRVVRDGRGRDRNIWSNFQQYGLMPPLSLLRVDNNVNPWRTDLDEVFDSVLCDPPYGVRAGGRKSGGRKMLNGRVEPYVIPEEMKSDHIPSTAPYTLEECLQDMLDMASRLLVMGGRLVFFFPVLREEYKEEEDLPRHACLHLVANSEQILTRRWSRRLLTYEKVTRYTADMAKEARAKHEYFRINHLKFLEEARAKADLRAAVFAPRRAEWFPDLESGSPSMDGGGGGDGTVNGANEHSVATAARRPRYRGKNV</sequence>
<keyword evidence="7 10" id="KW-0819">tRNA processing</keyword>
<dbReference type="GO" id="GO:0032259">
    <property type="term" value="P:methylation"/>
    <property type="evidence" value="ECO:0007669"/>
    <property type="project" value="UniProtKB-UniRule"/>
</dbReference>
<dbReference type="InterPro" id="IPR029063">
    <property type="entry name" value="SAM-dependent_MTases_sf"/>
</dbReference>
<evidence type="ECO:0000259" key="13">
    <source>
        <dbReference type="Pfam" id="PF25904"/>
    </source>
</evidence>
<dbReference type="InterPro" id="IPR000241">
    <property type="entry name" value="RlmKL-like_Mtase"/>
</dbReference>
<keyword evidence="3 10" id="KW-0820">tRNA-binding</keyword>
<dbReference type="EC" id="2.1.1.214" evidence="9"/>
<dbReference type="PIRSF" id="PIRSF017259">
    <property type="entry name" value="tRNA_mtfrase_TRM11"/>
    <property type="match status" value="1"/>
</dbReference>
<dbReference type="GO" id="GO:0006400">
    <property type="term" value="P:tRNA modification"/>
    <property type="evidence" value="ECO:0007669"/>
    <property type="project" value="EnsemblPlants"/>
</dbReference>
<evidence type="ECO:0000256" key="4">
    <source>
        <dbReference type="ARBA" id="ARBA00022603"/>
    </source>
</evidence>
<dbReference type="Gramene" id="GBG83500">
    <property type="protein sequence ID" value="GBG83500"/>
    <property type="gene ID" value="CBR_g37214"/>
</dbReference>
<dbReference type="InterPro" id="IPR059073">
    <property type="entry name" value="TRMT11_N"/>
</dbReference>
<dbReference type="GO" id="GO:0005737">
    <property type="term" value="C:cytoplasm"/>
    <property type="evidence" value="ECO:0007669"/>
    <property type="project" value="UniProtKB-SubCell"/>
</dbReference>
<feature type="region of interest" description="Disordered" evidence="11">
    <location>
        <begin position="490"/>
        <end position="529"/>
    </location>
</feature>
<feature type="region of interest" description="Disordered" evidence="11">
    <location>
        <begin position="32"/>
        <end position="55"/>
    </location>
</feature>
<keyword evidence="2" id="KW-0963">Cytoplasm</keyword>
<dbReference type="GO" id="GO:0043527">
    <property type="term" value="C:tRNA methyltransferase complex"/>
    <property type="evidence" value="ECO:0007669"/>
    <property type="project" value="UniProtKB-ARBA"/>
</dbReference>
<dbReference type="OMA" id="AFNKWSR"/>
<dbReference type="PANTHER" id="PTHR13370">
    <property type="entry name" value="RNA METHYLASE-RELATED"/>
    <property type="match status" value="1"/>
</dbReference>
<dbReference type="FunFam" id="3.40.50.150:FF:000213">
    <property type="entry name" value="Methyltransferases,nucleic acid binding"/>
    <property type="match status" value="1"/>
</dbReference>
<dbReference type="Gene3D" id="3.40.50.150">
    <property type="entry name" value="Vaccinia Virus protein VP39"/>
    <property type="match status" value="1"/>
</dbReference>
<evidence type="ECO:0000256" key="11">
    <source>
        <dbReference type="SAM" id="MobiDB-lite"/>
    </source>
</evidence>
<dbReference type="PROSITE" id="PS00092">
    <property type="entry name" value="N6_MTASE"/>
    <property type="match status" value="1"/>
</dbReference>
<evidence type="ECO:0000256" key="8">
    <source>
        <dbReference type="ARBA" id="ARBA00022884"/>
    </source>
</evidence>
<evidence type="ECO:0000256" key="2">
    <source>
        <dbReference type="ARBA" id="ARBA00022490"/>
    </source>
</evidence>
<evidence type="ECO:0000256" key="5">
    <source>
        <dbReference type="ARBA" id="ARBA00022679"/>
    </source>
</evidence>
<dbReference type="SUPFAM" id="SSF53335">
    <property type="entry name" value="S-adenosyl-L-methionine-dependent methyltransferases"/>
    <property type="match status" value="1"/>
</dbReference>
<feature type="compositionally biased region" description="Basic residues" evidence="11">
    <location>
        <begin position="520"/>
        <end position="529"/>
    </location>
</feature>